<dbReference type="SUPFAM" id="SSF55486">
    <property type="entry name" value="Metalloproteases ('zincins'), catalytic domain"/>
    <property type="match status" value="1"/>
</dbReference>
<evidence type="ECO:0000256" key="1">
    <source>
        <dbReference type="ARBA" id="ARBA00022670"/>
    </source>
</evidence>
<dbReference type="PANTHER" id="PTHR10201:SF323">
    <property type="entry name" value="MATRIX METALLOPROTEINASE-21"/>
    <property type="match status" value="1"/>
</dbReference>
<dbReference type="Proteomes" id="UP000319817">
    <property type="component" value="Chromosome"/>
</dbReference>
<dbReference type="GO" id="GO:0006508">
    <property type="term" value="P:proteolysis"/>
    <property type="evidence" value="ECO:0007669"/>
    <property type="project" value="UniProtKB-KW"/>
</dbReference>
<dbReference type="InterPro" id="IPR024079">
    <property type="entry name" value="MetalloPept_cat_dom_sf"/>
</dbReference>
<evidence type="ECO:0000313" key="8">
    <source>
        <dbReference type="EMBL" id="QDT09317.1"/>
    </source>
</evidence>
<dbReference type="RefSeq" id="WP_145416896.1">
    <property type="nucleotide sequence ID" value="NZ_CP036526.1"/>
</dbReference>
<dbReference type="GO" id="GO:0030198">
    <property type="term" value="P:extracellular matrix organization"/>
    <property type="evidence" value="ECO:0007669"/>
    <property type="project" value="TreeGrafter"/>
</dbReference>
<dbReference type="OrthoDB" id="289794at2"/>
<keyword evidence="4" id="KW-0862">Zinc</keyword>
<dbReference type="EMBL" id="CP036526">
    <property type="protein sequence ID" value="QDT09317.1"/>
    <property type="molecule type" value="Genomic_DNA"/>
</dbReference>
<reference evidence="8 9" key="1">
    <citation type="submission" date="2019-02" db="EMBL/GenBank/DDBJ databases">
        <title>Deep-cultivation of Planctomycetes and their phenomic and genomic characterization uncovers novel biology.</title>
        <authorList>
            <person name="Wiegand S."/>
            <person name="Jogler M."/>
            <person name="Boedeker C."/>
            <person name="Pinto D."/>
            <person name="Vollmers J."/>
            <person name="Rivas-Marin E."/>
            <person name="Kohn T."/>
            <person name="Peeters S.H."/>
            <person name="Heuer A."/>
            <person name="Rast P."/>
            <person name="Oberbeckmann S."/>
            <person name="Bunk B."/>
            <person name="Jeske O."/>
            <person name="Meyerdierks A."/>
            <person name="Storesund J.E."/>
            <person name="Kallscheuer N."/>
            <person name="Luecker S."/>
            <person name="Lage O.M."/>
            <person name="Pohl T."/>
            <person name="Merkel B.J."/>
            <person name="Hornburger P."/>
            <person name="Mueller R.-W."/>
            <person name="Bruemmer F."/>
            <person name="Labrenz M."/>
            <person name="Spormann A.M."/>
            <person name="Op den Camp H."/>
            <person name="Overmann J."/>
            <person name="Amann R."/>
            <person name="Jetten M.S.M."/>
            <person name="Mascher T."/>
            <person name="Medema M.H."/>
            <person name="Devos D.P."/>
            <person name="Kaster A.-K."/>
            <person name="Ovreas L."/>
            <person name="Rohde M."/>
            <person name="Galperin M.Y."/>
            <person name="Jogler C."/>
        </authorList>
    </citation>
    <scope>NUCLEOTIDE SEQUENCE [LARGE SCALE GENOMIC DNA]</scope>
    <source>
        <strain evidence="8 9">K23_9</strain>
    </source>
</reference>
<sequence length="667" mass="73136">MSAKNRSKTKSISVESLESRRLLAAFGTPWPEARDLSISFPADGVAVGQYENDLHQTLDQVADRHEWQELALRAYQTWAIHADINIGLRNDFDVRFGAPGLMTDDPRFGEFRIGAIPQQGLLANSLPFQAVAGTYSGDLVLNSNETFTYHDWADDTGPDPDSINEGDRDLFSLVLHEAGNTLGIDDNLDTLSIMFRQYTAPKGILTQPDIDAIQSLYGQRSDPYESISNDQLTMATTIPTPVGFESSANVIRVRGSLASNTDVDHYEITPIAGRESVSVRLRAAGISLLNSRMEVVDENGNVLAQSASASVYDNDHSIEIENLGNYSKLYLRIAAADSDDIYSVGDYSIEVDYRDSVTQQLDFAPQSYDAGADAIFSNFGLADTENNPTDTILNAVEMDASVSGIANRYETTSSSSDLADVDHWKVTAPAQPDGMLRVNVVGVGAEHPGLKVNLLSAEGNHAGAIGRLHSDGTWTMEVQHPQPNAEYVIRVSVDPNSAVSVGNYLVTAEFETPSAQMNHMMDGQLDGSVDKFVRWTAGKTKLFRFDLAAGGVPSGDSVRLIIYDAHTQEIRMTLRTDTGASRSAFALLQQGDYILRFTALSDDPNTSPTLSYSLSCDGLSDDQDDDDDEPDDNQDGYSYEDEDGSDDGYTYEDQSGYSYYYNYYYEY</sequence>
<organism evidence="8 9">
    <name type="scientific">Stieleria marina</name>
    <dbReference type="NCBI Taxonomy" id="1930275"/>
    <lineage>
        <taxon>Bacteria</taxon>
        <taxon>Pseudomonadati</taxon>
        <taxon>Planctomycetota</taxon>
        <taxon>Planctomycetia</taxon>
        <taxon>Pirellulales</taxon>
        <taxon>Pirellulaceae</taxon>
        <taxon>Stieleria</taxon>
    </lineage>
</organism>
<keyword evidence="1" id="KW-0645">Protease</keyword>
<dbReference type="GO" id="GO:0030574">
    <property type="term" value="P:collagen catabolic process"/>
    <property type="evidence" value="ECO:0007669"/>
    <property type="project" value="TreeGrafter"/>
</dbReference>
<feature type="compositionally biased region" description="Acidic residues" evidence="6">
    <location>
        <begin position="619"/>
        <end position="650"/>
    </location>
</feature>
<dbReference type="InterPro" id="IPR001818">
    <property type="entry name" value="Pept_M10_metallopeptidase"/>
</dbReference>
<keyword evidence="2" id="KW-0479">Metal-binding</keyword>
<evidence type="ECO:0000256" key="3">
    <source>
        <dbReference type="ARBA" id="ARBA00022801"/>
    </source>
</evidence>
<dbReference type="AlphaFoldDB" id="A0A517NQC0"/>
<evidence type="ECO:0000256" key="4">
    <source>
        <dbReference type="ARBA" id="ARBA00022833"/>
    </source>
</evidence>
<dbReference type="Gene3D" id="3.40.390.10">
    <property type="entry name" value="Collagenase (Catalytic Domain)"/>
    <property type="match status" value="1"/>
</dbReference>
<evidence type="ECO:0000256" key="5">
    <source>
        <dbReference type="ARBA" id="ARBA00023049"/>
    </source>
</evidence>
<protein>
    <submittedName>
        <fullName evidence="8">Matrixin</fullName>
    </submittedName>
</protein>
<evidence type="ECO:0000259" key="7">
    <source>
        <dbReference type="Pfam" id="PF00413"/>
    </source>
</evidence>
<dbReference type="GO" id="GO:0008270">
    <property type="term" value="F:zinc ion binding"/>
    <property type="evidence" value="ECO:0007669"/>
    <property type="project" value="InterPro"/>
</dbReference>
<dbReference type="PRINTS" id="PR00138">
    <property type="entry name" value="MATRIXIN"/>
</dbReference>
<gene>
    <name evidence="8" type="ORF">K239x_12630</name>
</gene>
<keyword evidence="5" id="KW-0482">Metalloprotease</keyword>
<dbReference type="PANTHER" id="PTHR10201">
    <property type="entry name" value="MATRIX METALLOPROTEINASE"/>
    <property type="match status" value="1"/>
</dbReference>
<dbReference type="GO" id="GO:0004222">
    <property type="term" value="F:metalloendopeptidase activity"/>
    <property type="evidence" value="ECO:0007669"/>
    <property type="project" value="InterPro"/>
</dbReference>
<keyword evidence="3" id="KW-0378">Hydrolase</keyword>
<evidence type="ECO:0000256" key="2">
    <source>
        <dbReference type="ARBA" id="ARBA00022723"/>
    </source>
</evidence>
<proteinExistence type="predicted"/>
<dbReference type="InterPro" id="IPR021190">
    <property type="entry name" value="Pept_M10A"/>
</dbReference>
<name>A0A517NQC0_9BACT</name>
<dbReference type="Pfam" id="PF00413">
    <property type="entry name" value="Peptidase_M10"/>
    <property type="match status" value="1"/>
</dbReference>
<evidence type="ECO:0000313" key="9">
    <source>
        <dbReference type="Proteomes" id="UP000319817"/>
    </source>
</evidence>
<evidence type="ECO:0000256" key="6">
    <source>
        <dbReference type="SAM" id="MobiDB-lite"/>
    </source>
</evidence>
<keyword evidence="9" id="KW-1185">Reference proteome</keyword>
<feature type="region of interest" description="Disordered" evidence="6">
    <location>
        <begin position="616"/>
        <end position="654"/>
    </location>
</feature>
<accession>A0A517NQC0</accession>
<dbReference type="GO" id="GO:0031012">
    <property type="term" value="C:extracellular matrix"/>
    <property type="evidence" value="ECO:0007669"/>
    <property type="project" value="InterPro"/>
</dbReference>
<feature type="domain" description="Peptidase M10 metallopeptidase" evidence="7">
    <location>
        <begin position="133"/>
        <end position="218"/>
    </location>
</feature>